<dbReference type="eggNOG" id="KOG1320">
    <property type="taxonomic scope" value="Eukaryota"/>
</dbReference>
<dbReference type="Pfam" id="PF17820">
    <property type="entry name" value="PDZ_6"/>
    <property type="match status" value="1"/>
</dbReference>
<dbReference type="Gramene" id="KQL12892">
    <property type="protein sequence ID" value="KQL12892"/>
    <property type="gene ID" value="SETIT_024189mg"/>
</dbReference>
<dbReference type="EMBL" id="AGNK02001406">
    <property type="status" value="NOT_ANNOTATED_CDS"/>
    <property type="molecule type" value="Genomic_DNA"/>
</dbReference>
<dbReference type="STRING" id="4555.K3ZCB5"/>
<dbReference type="PANTHER" id="PTHR47389:SF5">
    <property type="entry name" value="OS09G0436700 PROTEIN"/>
    <property type="match status" value="1"/>
</dbReference>
<dbReference type="FunCoup" id="K3ZCB5">
    <property type="interactions" value="4"/>
</dbReference>
<name>K3ZCB5_SETIT</name>
<dbReference type="EnsemblPlants" id="KQL12892">
    <property type="protein sequence ID" value="KQL12892"/>
    <property type="gene ID" value="SETIT_024189mg"/>
</dbReference>
<feature type="domain" description="PDZ" evidence="1">
    <location>
        <begin position="320"/>
        <end position="360"/>
    </location>
</feature>
<reference evidence="2" key="2">
    <citation type="submission" date="2018-08" db="UniProtKB">
        <authorList>
            <consortium name="EnsemblPlants"/>
        </authorList>
    </citation>
    <scope>IDENTIFICATION</scope>
    <source>
        <strain evidence="2">Yugu1</strain>
    </source>
</reference>
<evidence type="ECO:0000313" key="2">
    <source>
        <dbReference type="EnsemblPlants" id="KQL12892"/>
    </source>
</evidence>
<dbReference type="HOGENOM" id="CLU_012954_2_0_1"/>
<accession>K3ZCB5</accession>
<dbReference type="InterPro" id="IPR036034">
    <property type="entry name" value="PDZ_sf"/>
</dbReference>
<dbReference type="SUPFAM" id="SSF50494">
    <property type="entry name" value="Trypsin-like serine proteases"/>
    <property type="match status" value="1"/>
</dbReference>
<evidence type="ECO:0000259" key="1">
    <source>
        <dbReference type="Pfam" id="PF17820"/>
    </source>
</evidence>
<dbReference type="InterPro" id="IPR041489">
    <property type="entry name" value="PDZ_6"/>
</dbReference>
<sequence length="405" mass="44554">VGGRGLGVWRQAMAVRGRCLMRGRRLRRRRRNWWAGATQAPRRSSRGTRWQPQQERASVPYLLHPLPAPRRYLLAASHSPRLASGGGSPRLLQKVTFFSTQNLKLFLLHKCTTSLCCIFFHLSIDPRRNLPTVVKPKDPYTAESVSSPREKALIREAARSVVSVSAIAHDGKFINQCTGICIGWKETKKCARILTSSGVVCTLDPKFKSDLPLQTPSFGSNPNYGQEVFMLGRGEESNLGGTGGPVIDNDGNVAGMAFDNGGPNLSILSISTILTYIEMWMKFSCIARPVHGLSLRTVELLDVSLQEVISLDHNINNGYIVDRVDIGSTAEKLGIRYGDVIVSFDGLRVQTLPQLEDYLLSLGWGFLQGNTDSSSTVDLKLEVYDLLERGTRSIALPVELCGASA</sequence>
<proteinExistence type="predicted"/>
<dbReference type="InParanoid" id="K3ZCB5"/>
<dbReference type="OMA" id="ICIGWKE"/>
<dbReference type="Proteomes" id="UP000004995">
    <property type="component" value="Unassembled WGS sequence"/>
</dbReference>
<dbReference type="Gene3D" id="2.30.42.10">
    <property type="match status" value="1"/>
</dbReference>
<dbReference type="SUPFAM" id="SSF50156">
    <property type="entry name" value="PDZ domain-like"/>
    <property type="match status" value="1"/>
</dbReference>
<keyword evidence="3" id="KW-1185">Reference proteome</keyword>
<organism evidence="2 3">
    <name type="scientific">Setaria italica</name>
    <name type="common">Foxtail millet</name>
    <name type="synonym">Panicum italicum</name>
    <dbReference type="NCBI Taxonomy" id="4555"/>
    <lineage>
        <taxon>Eukaryota</taxon>
        <taxon>Viridiplantae</taxon>
        <taxon>Streptophyta</taxon>
        <taxon>Embryophyta</taxon>
        <taxon>Tracheophyta</taxon>
        <taxon>Spermatophyta</taxon>
        <taxon>Magnoliopsida</taxon>
        <taxon>Liliopsida</taxon>
        <taxon>Poales</taxon>
        <taxon>Poaceae</taxon>
        <taxon>PACMAD clade</taxon>
        <taxon>Panicoideae</taxon>
        <taxon>Panicodae</taxon>
        <taxon>Paniceae</taxon>
        <taxon>Cenchrinae</taxon>
        <taxon>Setaria</taxon>
    </lineage>
</organism>
<dbReference type="PANTHER" id="PTHR47389">
    <property type="entry name" value="OS09G0436400 PROTEIN"/>
    <property type="match status" value="1"/>
</dbReference>
<dbReference type="AlphaFoldDB" id="K3ZCB5"/>
<evidence type="ECO:0000313" key="3">
    <source>
        <dbReference type="Proteomes" id="UP000004995"/>
    </source>
</evidence>
<protein>
    <recommendedName>
        <fullName evidence="1">PDZ domain-containing protein</fullName>
    </recommendedName>
</protein>
<reference evidence="3" key="1">
    <citation type="journal article" date="2012" name="Nat. Biotechnol.">
        <title>Reference genome sequence of the model plant Setaria.</title>
        <authorList>
            <person name="Bennetzen J.L."/>
            <person name="Schmutz J."/>
            <person name="Wang H."/>
            <person name="Percifield R."/>
            <person name="Hawkins J."/>
            <person name="Pontaroli A.C."/>
            <person name="Estep M."/>
            <person name="Feng L."/>
            <person name="Vaughn J.N."/>
            <person name="Grimwood J."/>
            <person name="Jenkins J."/>
            <person name="Barry K."/>
            <person name="Lindquist E."/>
            <person name="Hellsten U."/>
            <person name="Deshpande S."/>
            <person name="Wang X."/>
            <person name="Wu X."/>
            <person name="Mitros T."/>
            <person name="Triplett J."/>
            <person name="Yang X."/>
            <person name="Ye C.Y."/>
            <person name="Mauro-Herrera M."/>
            <person name="Wang L."/>
            <person name="Li P."/>
            <person name="Sharma M."/>
            <person name="Sharma R."/>
            <person name="Ronald P.C."/>
            <person name="Panaud O."/>
            <person name="Kellogg E.A."/>
            <person name="Brutnell T.P."/>
            <person name="Doust A.N."/>
            <person name="Tuskan G.A."/>
            <person name="Rokhsar D."/>
            <person name="Devos K.M."/>
        </authorList>
    </citation>
    <scope>NUCLEOTIDE SEQUENCE [LARGE SCALE GENOMIC DNA]</scope>
    <source>
        <strain evidence="3">cv. Yugu1</strain>
    </source>
</reference>
<dbReference type="InterPro" id="IPR009003">
    <property type="entry name" value="Peptidase_S1_PA"/>
</dbReference>